<keyword evidence="2" id="KW-0472">Membrane</keyword>
<dbReference type="InParanoid" id="D3BCE2"/>
<feature type="compositionally biased region" description="Basic and acidic residues" evidence="1">
    <location>
        <begin position="85"/>
        <end position="98"/>
    </location>
</feature>
<name>D3BCE2_HETP5</name>
<dbReference type="Proteomes" id="UP000001396">
    <property type="component" value="Unassembled WGS sequence"/>
</dbReference>
<dbReference type="OMA" id="FIVAYIN"/>
<evidence type="ECO:0008006" key="5">
    <source>
        <dbReference type="Google" id="ProtNLM"/>
    </source>
</evidence>
<keyword evidence="2" id="KW-1133">Transmembrane helix</keyword>
<proteinExistence type="predicted"/>
<accession>D3BCE2</accession>
<dbReference type="GeneID" id="31361650"/>
<comment type="caution">
    <text evidence="3">The sequence shown here is derived from an EMBL/GenBank/DDBJ whole genome shotgun (WGS) entry which is preliminary data.</text>
</comment>
<dbReference type="EMBL" id="ADBJ01000027">
    <property type="protein sequence ID" value="EFA80932.1"/>
    <property type="molecule type" value="Genomic_DNA"/>
</dbReference>
<evidence type="ECO:0000256" key="2">
    <source>
        <dbReference type="SAM" id="Phobius"/>
    </source>
</evidence>
<feature type="transmembrane region" description="Helical" evidence="2">
    <location>
        <begin position="23"/>
        <end position="42"/>
    </location>
</feature>
<keyword evidence="4" id="KW-1185">Reference proteome</keyword>
<reference evidence="3 4" key="1">
    <citation type="journal article" date="2011" name="Genome Res.">
        <title>Phylogeny-wide analysis of social amoeba genomes highlights ancient origins for complex intercellular communication.</title>
        <authorList>
            <person name="Heidel A.J."/>
            <person name="Lawal H.M."/>
            <person name="Felder M."/>
            <person name="Schilde C."/>
            <person name="Helps N.R."/>
            <person name="Tunggal B."/>
            <person name="Rivero F."/>
            <person name="John U."/>
            <person name="Schleicher M."/>
            <person name="Eichinger L."/>
            <person name="Platzer M."/>
            <person name="Noegel A.A."/>
            <person name="Schaap P."/>
            <person name="Gloeckner G."/>
        </authorList>
    </citation>
    <scope>NUCLEOTIDE SEQUENCE [LARGE SCALE GENOMIC DNA]</scope>
    <source>
        <strain evidence="4">ATCC 26659 / Pp 5 / PN500</strain>
    </source>
</reference>
<dbReference type="AlphaFoldDB" id="D3BCE2"/>
<evidence type="ECO:0000313" key="4">
    <source>
        <dbReference type="Proteomes" id="UP000001396"/>
    </source>
</evidence>
<evidence type="ECO:0000256" key="1">
    <source>
        <dbReference type="SAM" id="MobiDB-lite"/>
    </source>
</evidence>
<dbReference type="RefSeq" id="XP_020433050.1">
    <property type="nucleotide sequence ID" value="XM_020577030.1"/>
</dbReference>
<protein>
    <recommendedName>
        <fullName evidence="5">Selenoprotein S</fullName>
    </recommendedName>
</protein>
<keyword evidence="2" id="KW-0812">Transmembrane</keyword>
<evidence type="ECO:0000313" key="3">
    <source>
        <dbReference type="EMBL" id="EFA80932.1"/>
    </source>
</evidence>
<organism evidence="3 4">
    <name type="scientific">Heterostelium pallidum (strain ATCC 26659 / Pp 5 / PN500)</name>
    <name type="common">Cellular slime mold</name>
    <name type="synonym">Polysphondylium pallidum</name>
    <dbReference type="NCBI Taxonomy" id="670386"/>
    <lineage>
        <taxon>Eukaryota</taxon>
        <taxon>Amoebozoa</taxon>
        <taxon>Evosea</taxon>
        <taxon>Eumycetozoa</taxon>
        <taxon>Dictyostelia</taxon>
        <taxon>Acytosteliales</taxon>
        <taxon>Acytosteliaceae</taxon>
        <taxon>Heterostelium</taxon>
    </lineage>
</organism>
<sequence>MEDDQQQQYNYESKSIGQLAQEHYLLVWGTVILFIVAYINRYRILALIPEKKVEFKKETLEEFDENVRVARLKLQDRMNVVAKDQIEDTKKKEVEKKLNPKPKKSSGSGAPSTILGMEVDYSRSLNGGDNRGSFRPSYSMRNQGGCGSGGCP</sequence>
<feature type="region of interest" description="Disordered" evidence="1">
    <location>
        <begin position="85"/>
        <end position="152"/>
    </location>
</feature>
<gene>
    <name evidence="3" type="ORF">PPL_06167</name>
</gene>